<keyword evidence="2" id="KW-1185">Reference proteome</keyword>
<sequence>MRSIHKIPTDLANQFDTPSYSQINSTNEQLPVVDGYCLIEDRHFYEVCKPEFKEQLTEASGSSSLNTHWKAHLSCTQDALPQLWEIVVPLLQQYDCPAFKCIRLATLGEADKSTVFGKRCVDALQFTIYIPAGEEALYVELLEKIEQSLLQANITKLPRTHDYLFSSDKRIGVYISVRHSAGLDGNYLSAEDALKIHESNKSILPYNCAGVDDPFEVMQSLQSMRAAEEQQKQRPNRNSMWQIAMRLQIQKQQQEVQQVNPLKVSR</sequence>
<dbReference type="Gene3D" id="3.30.2430.10">
    <property type="entry name" value="phosphothreonine lyase"/>
    <property type="match status" value="1"/>
</dbReference>
<name>A0A078L058_9GAMM</name>
<evidence type="ECO:0000313" key="2">
    <source>
        <dbReference type="Proteomes" id="UP000044071"/>
    </source>
</evidence>
<evidence type="ECO:0000313" key="1">
    <source>
        <dbReference type="EMBL" id="CDZ78526.1"/>
    </source>
</evidence>
<accession>A0A078L058</accession>
<dbReference type="RefSeq" id="WP_044011655.1">
    <property type="nucleotide sequence ID" value="NZ_CCVW01000003.1"/>
</dbReference>
<dbReference type="AlphaFoldDB" id="A0A078L058"/>
<organism evidence="1 2">
    <name type="scientific">Legionella massiliensis</name>
    <dbReference type="NCBI Taxonomy" id="1034943"/>
    <lineage>
        <taxon>Bacteria</taxon>
        <taxon>Pseudomonadati</taxon>
        <taxon>Pseudomonadota</taxon>
        <taxon>Gammaproteobacteria</taxon>
        <taxon>Legionellales</taxon>
        <taxon>Legionellaceae</taxon>
        <taxon>Legionella</taxon>
    </lineage>
</organism>
<dbReference type="InterPro" id="IPR038498">
    <property type="entry name" value="OspF/SpvC_sf"/>
</dbReference>
<proteinExistence type="predicted"/>
<dbReference type="STRING" id="1034943.BN59_02836"/>
<gene>
    <name evidence="1" type="ORF">BN59_02836</name>
</gene>
<dbReference type="EMBL" id="CCSB01000003">
    <property type="protein sequence ID" value="CDZ78526.1"/>
    <property type="molecule type" value="Genomic_DNA"/>
</dbReference>
<dbReference type="Proteomes" id="UP000044071">
    <property type="component" value="Unassembled WGS sequence"/>
</dbReference>
<protein>
    <submittedName>
        <fullName evidence="1">Uncharacterized protein</fullName>
    </submittedName>
</protein>
<reference evidence="1 2" key="1">
    <citation type="submission" date="2014-06" db="EMBL/GenBank/DDBJ databases">
        <authorList>
            <person name="Urmite Genomes Urmite Genomes"/>
        </authorList>
    </citation>
    <scope>NUCLEOTIDE SEQUENCE [LARGE SCALE GENOMIC DNA]</scope>
</reference>